<dbReference type="SMART" id="SM00320">
    <property type="entry name" value="WD40"/>
    <property type="match status" value="6"/>
</dbReference>
<evidence type="ECO:0008006" key="4">
    <source>
        <dbReference type="Google" id="ProtNLM"/>
    </source>
</evidence>
<feature type="repeat" description="WD" evidence="1">
    <location>
        <begin position="159"/>
        <end position="201"/>
    </location>
</feature>
<protein>
    <recommendedName>
        <fullName evidence="4">Anaphase-promoting complex subunit 4 WD40 domain-containing protein</fullName>
    </recommendedName>
</protein>
<evidence type="ECO:0000313" key="2">
    <source>
        <dbReference type="EMBL" id="GCC31515.1"/>
    </source>
</evidence>
<dbReference type="InterPro" id="IPR001680">
    <property type="entry name" value="WD40_rpt"/>
</dbReference>
<dbReference type="PANTHER" id="PTHR44525:SF1">
    <property type="entry name" value="WD REPEAT-CONTAINING PROTEIN 27"/>
    <property type="match status" value="1"/>
</dbReference>
<dbReference type="Gene3D" id="2.130.10.10">
    <property type="entry name" value="YVTN repeat-like/Quinoprotein amine dehydrogenase"/>
    <property type="match status" value="3"/>
</dbReference>
<dbReference type="InterPro" id="IPR042411">
    <property type="entry name" value="WDR27"/>
</dbReference>
<dbReference type="EMBL" id="BEZZ01000370">
    <property type="protein sequence ID" value="GCC31515.1"/>
    <property type="molecule type" value="Genomic_DNA"/>
</dbReference>
<feature type="repeat" description="WD" evidence="1">
    <location>
        <begin position="67"/>
        <end position="102"/>
    </location>
</feature>
<evidence type="ECO:0000256" key="1">
    <source>
        <dbReference type="PROSITE-ProRule" id="PRU00221"/>
    </source>
</evidence>
<dbReference type="InterPro" id="IPR015943">
    <property type="entry name" value="WD40/YVTN_repeat-like_dom_sf"/>
</dbReference>
<feature type="repeat" description="WD" evidence="1">
    <location>
        <begin position="571"/>
        <end position="602"/>
    </location>
</feature>
<sequence length="754" mass="84041">MWGSTTIHQSVKNDYLKEIITEKHCVQSSTPLSHIQLACCWKYCAFPCDKQVCVWNIHNPILQTLELKGHHQSITALAFGNHNEPTLLCSAAEDYVIIWDVEACRMSLQQGLDPRGNVVGTLLGKVLYLCFSPDDQTLITCADNKIYVLNCKEDILAVLEGHLGVVTAAEFCPWQLNILVSISEDRTFKVWDLTRNVLLYQSSVLSGSPLLSLCMDNRVNQFITGSANGQLDVFTLLYGQQCRRVLHIDLVKEQQKYYCKIQRKVRLSENSDVESINSLRNCKNLHYSSSYLNGNNLENGPRACIELPILRMSHCEYLLNSLLKKDSSFTPESSSSLWVGTINGLFNINLATGEIDAALHFEDHLGLSIQTAGSYAIGSRNTNKRMVFCLLASMFGKHIALLEVHMLELAKMCLQYSNEEEPLSIIARSSLLPTSPLNYDLKQKKKSKPAEHSQAAASSIKDKPVVFHTKVKSSGYTAAPRLNMYTPKVNPPKSVSSVMKEKTNSLMGVSKEYPLNSLAPSRLHTRAAVSNQPTPICCIQYSGDGKLLAVGLADKSMLVYNSSLIGTPTVFKGHDGAVNCVGWTQNDKWLLTASEDRSLWIWPVHGSAPALQLGTETFSKPARSAQFYYMDKFLLFSSGSEFQLHGYHLDTSRDDIKSYKRKSKSKLVAKFKMSDTQEISCLSAVNDFYSYIVLVAGTNRALEVFDLNVGQSVVTVPDAHSRPEALSFSSASQNYTPYQHMELYTSCCFSSLEH</sequence>
<keyword evidence="1" id="KW-0853">WD repeat</keyword>
<accession>A0A401SM89</accession>
<dbReference type="AlphaFoldDB" id="A0A401SM89"/>
<proteinExistence type="predicted"/>
<dbReference type="SUPFAM" id="SSF50978">
    <property type="entry name" value="WD40 repeat-like"/>
    <property type="match status" value="1"/>
</dbReference>
<name>A0A401SM89_CHIPU</name>
<dbReference type="PROSITE" id="PS50294">
    <property type="entry name" value="WD_REPEATS_REGION"/>
    <property type="match status" value="2"/>
</dbReference>
<dbReference type="PANTHER" id="PTHR44525">
    <property type="entry name" value="WD REPEAT-CONTAINING PROTEIN 27"/>
    <property type="match status" value="1"/>
</dbReference>
<dbReference type="OrthoDB" id="20669at2759"/>
<dbReference type="InterPro" id="IPR036322">
    <property type="entry name" value="WD40_repeat_dom_sf"/>
</dbReference>
<comment type="caution">
    <text evidence="2">The sequence shown here is derived from an EMBL/GenBank/DDBJ whole genome shotgun (WGS) entry which is preliminary data.</text>
</comment>
<dbReference type="OMA" id="FAQFYYI"/>
<dbReference type="Pfam" id="PF00400">
    <property type="entry name" value="WD40"/>
    <property type="match status" value="5"/>
</dbReference>
<organism evidence="2 3">
    <name type="scientific">Chiloscyllium punctatum</name>
    <name type="common">Brownbanded bambooshark</name>
    <name type="synonym">Hemiscyllium punctatum</name>
    <dbReference type="NCBI Taxonomy" id="137246"/>
    <lineage>
        <taxon>Eukaryota</taxon>
        <taxon>Metazoa</taxon>
        <taxon>Chordata</taxon>
        <taxon>Craniata</taxon>
        <taxon>Vertebrata</taxon>
        <taxon>Chondrichthyes</taxon>
        <taxon>Elasmobranchii</taxon>
        <taxon>Galeomorphii</taxon>
        <taxon>Galeoidea</taxon>
        <taxon>Orectolobiformes</taxon>
        <taxon>Hemiscylliidae</taxon>
        <taxon>Chiloscyllium</taxon>
    </lineage>
</organism>
<gene>
    <name evidence="2" type="ORF">chiPu_0009974</name>
</gene>
<reference evidence="2 3" key="1">
    <citation type="journal article" date="2018" name="Nat. Ecol. Evol.">
        <title>Shark genomes provide insights into elasmobranch evolution and the origin of vertebrates.</title>
        <authorList>
            <person name="Hara Y"/>
            <person name="Yamaguchi K"/>
            <person name="Onimaru K"/>
            <person name="Kadota M"/>
            <person name="Koyanagi M"/>
            <person name="Keeley SD"/>
            <person name="Tatsumi K"/>
            <person name="Tanaka K"/>
            <person name="Motone F"/>
            <person name="Kageyama Y"/>
            <person name="Nozu R"/>
            <person name="Adachi N"/>
            <person name="Nishimura O"/>
            <person name="Nakagawa R"/>
            <person name="Tanegashima C"/>
            <person name="Kiyatake I"/>
            <person name="Matsumoto R"/>
            <person name="Murakumo K"/>
            <person name="Nishida K"/>
            <person name="Terakita A"/>
            <person name="Kuratani S"/>
            <person name="Sato K"/>
            <person name="Hyodo S Kuraku.S."/>
        </authorList>
    </citation>
    <scope>NUCLEOTIDE SEQUENCE [LARGE SCALE GENOMIC DNA]</scope>
</reference>
<dbReference type="Proteomes" id="UP000287033">
    <property type="component" value="Unassembled WGS sequence"/>
</dbReference>
<keyword evidence="3" id="KW-1185">Reference proteome</keyword>
<dbReference type="PROSITE" id="PS50082">
    <property type="entry name" value="WD_REPEATS_2"/>
    <property type="match status" value="3"/>
</dbReference>
<dbReference type="SUPFAM" id="SSF50960">
    <property type="entry name" value="TolB, C-terminal domain"/>
    <property type="match status" value="1"/>
</dbReference>
<dbReference type="STRING" id="137246.A0A401SM89"/>
<evidence type="ECO:0000313" key="3">
    <source>
        <dbReference type="Proteomes" id="UP000287033"/>
    </source>
</evidence>